<sequence>MNKLFYVLFAVPFFISCMNKKPLDQKNINSVKKDTTLTSVVAAETQKMSDLDIYNVNSIFGEKDTIALISLSDKYQLSEHKDSLAIPDVEKLGEKDAQYLVLNSTYRNRMLSKMKIAEKDSVYVYDYASNIVNAFSVKSLKVVAAINVYGADWPYSQHDYMIGFGLDPKLLKGFDSYYLNTLVCIGSKNPFAMKQLKAIKWKETTITKVPVTAINPEYNDLIKMASEKKAYSYKSNGFEYFLQDYIKEETVLLRRLIVKAEKTNKIVCDKYYRESESSSLAQLNDNSEDKEVSQWTGKLFKNKPEVVFGFEYVSFGCSGISFLDKNEPDVFLNCDNRH</sequence>
<dbReference type="RefSeq" id="WP_264286676.1">
    <property type="nucleotide sequence ID" value="NZ_JAOZEV010000005.1"/>
</dbReference>
<name>A0A9X3C8P6_9FLAO</name>
<keyword evidence="2" id="KW-1185">Reference proteome</keyword>
<comment type="caution">
    <text evidence="1">The sequence shown here is derived from an EMBL/GenBank/DDBJ whole genome shotgun (WGS) entry which is preliminary data.</text>
</comment>
<protein>
    <submittedName>
        <fullName evidence="1">Oxidoreductase</fullName>
    </submittedName>
</protein>
<accession>A0A9X3C8P6</accession>
<dbReference type="EMBL" id="JAOZEV010000005">
    <property type="protein sequence ID" value="MCV9932398.1"/>
    <property type="molecule type" value="Genomic_DNA"/>
</dbReference>
<gene>
    <name evidence="1" type="ORF">OIU80_08890</name>
</gene>
<proteinExistence type="predicted"/>
<reference evidence="1" key="1">
    <citation type="submission" date="2022-10" db="EMBL/GenBank/DDBJ databases">
        <title>Two novel species of Flavobacterium.</title>
        <authorList>
            <person name="Liu Q."/>
            <person name="Xin Y.-H."/>
        </authorList>
    </citation>
    <scope>NUCLEOTIDE SEQUENCE</scope>
    <source>
        <strain evidence="1">LS1R47</strain>
    </source>
</reference>
<evidence type="ECO:0000313" key="2">
    <source>
        <dbReference type="Proteomes" id="UP001151133"/>
    </source>
</evidence>
<organism evidence="1 2">
    <name type="scientific">Flavobacterium frigoritolerans</name>
    <dbReference type="NCBI Taxonomy" id="2987686"/>
    <lineage>
        <taxon>Bacteria</taxon>
        <taxon>Pseudomonadati</taxon>
        <taxon>Bacteroidota</taxon>
        <taxon>Flavobacteriia</taxon>
        <taxon>Flavobacteriales</taxon>
        <taxon>Flavobacteriaceae</taxon>
        <taxon>Flavobacterium</taxon>
    </lineage>
</organism>
<dbReference type="AlphaFoldDB" id="A0A9X3C8P6"/>
<evidence type="ECO:0000313" key="1">
    <source>
        <dbReference type="EMBL" id="MCV9932398.1"/>
    </source>
</evidence>
<dbReference type="Proteomes" id="UP001151133">
    <property type="component" value="Unassembled WGS sequence"/>
</dbReference>
<dbReference type="PROSITE" id="PS51257">
    <property type="entry name" value="PROKAR_LIPOPROTEIN"/>
    <property type="match status" value="1"/>
</dbReference>